<evidence type="ECO:0000256" key="3">
    <source>
        <dbReference type="ARBA" id="ARBA00023125"/>
    </source>
</evidence>
<dbReference type="PROSITE" id="PS50931">
    <property type="entry name" value="HTH_LYSR"/>
    <property type="match status" value="1"/>
</dbReference>
<evidence type="ECO:0000313" key="6">
    <source>
        <dbReference type="EMBL" id="RGX26624.1"/>
    </source>
</evidence>
<dbReference type="SUPFAM" id="SSF53850">
    <property type="entry name" value="Periplasmic binding protein-like II"/>
    <property type="match status" value="1"/>
</dbReference>
<evidence type="ECO:0000256" key="4">
    <source>
        <dbReference type="ARBA" id="ARBA00023163"/>
    </source>
</evidence>
<accession>A0A413FBN2</accession>
<dbReference type="PRINTS" id="PR00039">
    <property type="entry name" value="HTHLYSR"/>
</dbReference>
<dbReference type="SUPFAM" id="SSF46785">
    <property type="entry name" value="Winged helix' DNA-binding domain"/>
    <property type="match status" value="1"/>
</dbReference>
<dbReference type="RefSeq" id="WP_007717404.1">
    <property type="nucleotide sequence ID" value="NZ_JAWRJJ010000449.1"/>
</dbReference>
<dbReference type="Pfam" id="PF00126">
    <property type="entry name" value="HTH_1"/>
    <property type="match status" value="1"/>
</dbReference>
<comment type="caution">
    <text evidence="6">The sequence shown here is derived from an EMBL/GenBank/DDBJ whole genome shotgun (WGS) entry which is preliminary data.</text>
</comment>
<dbReference type="GO" id="GO:0003700">
    <property type="term" value="F:DNA-binding transcription factor activity"/>
    <property type="evidence" value="ECO:0007669"/>
    <property type="project" value="InterPro"/>
</dbReference>
<dbReference type="InterPro" id="IPR050950">
    <property type="entry name" value="HTH-type_LysR_regulators"/>
</dbReference>
<dbReference type="Gene3D" id="3.40.190.290">
    <property type="match status" value="1"/>
</dbReference>
<name>A0A413FBN2_9FIRM</name>
<keyword evidence="3" id="KW-0238">DNA-binding</keyword>
<evidence type="ECO:0000313" key="7">
    <source>
        <dbReference type="Proteomes" id="UP000283880"/>
    </source>
</evidence>
<dbReference type="InterPro" id="IPR036388">
    <property type="entry name" value="WH-like_DNA-bd_sf"/>
</dbReference>
<feature type="domain" description="HTH lysR-type" evidence="5">
    <location>
        <begin position="1"/>
        <end position="58"/>
    </location>
</feature>
<keyword evidence="4" id="KW-0804">Transcription</keyword>
<evidence type="ECO:0000256" key="2">
    <source>
        <dbReference type="ARBA" id="ARBA00023015"/>
    </source>
</evidence>
<dbReference type="FunFam" id="1.10.10.10:FF:000001">
    <property type="entry name" value="LysR family transcriptional regulator"/>
    <property type="match status" value="1"/>
</dbReference>
<organism evidence="6 7">
    <name type="scientific">Enterocloster asparagiformis</name>
    <dbReference type="NCBI Taxonomy" id="333367"/>
    <lineage>
        <taxon>Bacteria</taxon>
        <taxon>Bacillati</taxon>
        <taxon>Bacillota</taxon>
        <taxon>Clostridia</taxon>
        <taxon>Lachnospirales</taxon>
        <taxon>Lachnospiraceae</taxon>
        <taxon>Enterocloster</taxon>
    </lineage>
</organism>
<reference evidence="6 7" key="1">
    <citation type="submission" date="2018-08" db="EMBL/GenBank/DDBJ databases">
        <title>A genome reference for cultivated species of the human gut microbiota.</title>
        <authorList>
            <person name="Zou Y."/>
            <person name="Xue W."/>
            <person name="Luo G."/>
        </authorList>
    </citation>
    <scope>NUCLEOTIDE SEQUENCE [LARGE SCALE GENOMIC DNA]</scope>
    <source>
        <strain evidence="6 7">AF04-15</strain>
    </source>
</reference>
<evidence type="ECO:0000256" key="1">
    <source>
        <dbReference type="ARBA" id="ARBA00009437"/>
    </source>
</evidence>
<comment type="similarity">
    <text evidence="1">Belongs to the LysR transcriptional regulatory family.</text>
</comment>
<dbReference type="InterPro" id="IPR005119">
    <property type="entry name" value="LysR_subst-bd"/>
</dbReference>
<dbReference type="CDD" id="cd05466">
    <property type="entry name" value="PBP2_LTTR_substrate"/>
    <property type="match status" value="1"/>
</dbReference>
<gene>
    <name evidence="6" type="ORF">DWV29_18775</name>
</gene>
<dbReference type="GO" id="GO:0003677">
    <property type="term" value="F:DNA binding"/>
    <property type="evidence" value="ECO:0007669"/>
    <property type="project" value="UniProtKB-KW"/>
</dbReference>
<dbReference type="GO" id="GO:0005829">
    <property type="term" value="C:cytosol"/>
    <property type="evidence" value="ECO:0007669"/>
    <property type="project" value="TreeGrafter"/>
</dbReference>
<sequence length="299" mass="34639">MRLNQMQYFVTVCKYQNYTRAAEELFVSQPAISQAMKELESECGVPLLKRKGNNIYITPEGELLRAEASSMLEHMDRLTHLIKDLHLQRNFVRIGMSTISGNVIFPYLRRYFHLQHPETEVISQEHNTVTLFQLLDTDEVDIILTTPITSEEELKKDYHYIKTNTPSLVYCVAKGHPYAEKKSVNCQEIAAAPIAVLTDNSYPTLELKRNLSEAGLKPNIIHYTKQMYTVERFIVSGASAGFLPEELVRNNPQLVALDYPWYRSDLYTMLLWKKDRAIYPSVEIFINTARQYLKNYQSD</sequence>
<dbReference type="PANTHER" id="PTHR30419">
    <property type="entry name" value="HTH-TYPE TRANSCRIPTIONAL REGULATOR YBHD"/>
    <property type="match status" value="1"/>
</dbReference>
<dbReference type="Pfam" id="PF03466">
    <property type="entry name" value="LysR_substrate"/>
    <property type="match status" value="1"/>
</dbReference>
<dbReference type="InterPro" id="IPR000847">
    <property type="entry name" value="LysR_HTH_N"/>
</dbReference>
<keyword evidence="2" id="KW-0805">Transcription regulation</keyword>
<proteinExistence type="inferred from homology"/>
<dbReference type="AlphaFoldDB" id="A0A413FBN2"/>
<dbReference type="Gene3D" id="1.10.10.10">
    <property type="entry name" value="Winged helix-like DNA-binding domain superfamily/Winged helix DNA-binding domain"/>
    <property type="match status" value="1"/>
</dbReference>
<dbReference type="InterPro" id="IPR036390">
    <property type="entry name" value="WH_DNA-bd_sf"/>
</dbReference>
<protein>
    <submittedName>
        <fullName evidence="6">LysR family transcriptional regulator</fullName>
    </submittedName>
</protein>
<dbReference type="EMBL" id="QSBM01000015">
    <property type="protein sequence ID" value="RGX26624.1"/>
    <property type="molecule type" value="Genomic_DNA"/>
</dbReference>
<evidence type="ECO:0000259" key="5">
    <source>
        <dbReference type="PROSITE" id="PS50931"/>
    </source>
</evidence>
<dbReference type="Proteomes" id="UP000283880">
    <property type="component" value="Unassembled WGS sequence"/>
</dbReference>
<dbReference type="OrthoDB" id="1652954at2"/>
<dbReference type="PANTHER" id="PTHR30419:SF8">
    <property type="entry name" value="NITROGEN ASSIMILATION TRANSCRIPTIONAL ACTIVATOR-RELATED"/>
    <property type="match status" value="1"/>
</dbReference>